<evidence type="ECO:0000313" key="3">
    <source>
        <dbReference type="EMBL" id="KJY00119.1"/>
    </source>
</evidence>
<dbReference type="EMBL" id="LAFY01000334">
    <property type="protein sequence ID" value="KJY00119.1"/>
    <property type="molecule type" value="Genomic_DNA"/>
</dbReference>
<organism evidence="3 4">
    <name type="scientific">Zymoseptoria brevis</name>
    <dbReference type="NCBI Taxonomy" id="1047168"/>
    <lineage>
        <taxon>Eukaryota</taxon>
        <taxon>Fungi</taxon>
        <taxon>Dikarya</taxon>
        <taxon>Ascomycota</taxon>
        <taxon>Pezizomycotina</taxon>
        <taxon>Dothideomycetes</taxon>
        <taxon>Dothideomycetidae</taxon>
        <taxon>Mycosphaerellales</taxon>
        <taxon>Mycosphaerellaceae</taxon>
        <taxon>Zymoseptoria</taxon>
    </lineage>
</organism>
<reference evidence="3 4" key="1">
    <citation type="submission" date="2015-03" db="EMBL/GenBank/DDBJ databases">
        <title>RNA-seq based gene annotation and comparative genomics of four Zymoseptoria species reveal species-specific pathogenicity related genes and transposable element activity.</title>
        <authorList>
            <person name="Grandaubert J."/>
            <person name="Bhattacharyya A."/>
            <person name="Stukenbrock E.H."/>
        </authorList>
    </citation>
    <scope>NUCLEOTIDE SEQUENCE [LARGE SCALE GENOMIC DNA]</scope>
    <source>
        <strain evidence="3 4">Zb18110</strain>
    </source>
</reference>
<feature type="compositionally biased region" description="Basic and acidic residues" evidence="2">
    <location>
        <begin position="126"/>
        <end position="140"/>
    </location>
</feature>
<evidence type="ECO:0000256" key="1">
    <source>
        <dbReference type="SAM" id="Coils"/>
    </source>
</evidence>
<sequence length="429" mass="47707">MSQLSGTLREAADKNAELLSELSVTDYAPSSLGQNVSYIADLKAQIASTDKELARLHKITEDEKKDHIKYRDSNVKRWAHKLGGSKGKAKFESRSEKEEREFLDAWQAERSAKESRDELASALAAAEKDHSHLDSEEKRHDKAQAALDALYQSIFDGPTPDIPGEDQMESNLQQAKQHFDQSQAQIGTENMALQALQRADQTLFKAAKSMEDALDMSRADMFGGGTFVDMMERDALANAQNHVNMTLRHMEEARRIQPAVEQLTEINIDHGHFFSDVMFDNIFSDMDQHDRIKNSNGQLHNAIDHLKSQLDQQASRQKSADAGVRNAAANLEGTRKELQRIRAQAFEMVNGAKGAAPPPYAEHQRAETVSGAASLAPFGDLPIMSAQQHLQSVFSMSLQIACHAAFKVSYTALYATIDLYYCKARKPSA</sequence>
<dbReference type="AlphaFoldDB" id="A0A0F4GSA9"/>
<gene>
    <name evidence="3" type="ORF">TI39_contig342g00029</name>
</gene>
<feature type="coiled-coil region" evidence="1">
    <location>
        <begin position="1"/>
        <end position="59"/>
    </location>
</feature>
<protein>
    <submittedName>
        <fullName evidence="3">Uncharacterized protein</fullName>
    </submittedName>
</protein>
<dbReference type="PANTHER" id="PTHR21974">
    <property type="entry name" value="RE15880P"/>
    <property type="match status" value="1"/>
</dbReference>
<accession>A0A0F4GSA9</accession>
<name>A0A0F4GSA9_9PEZI</name>
<feature type="region of interest" description="Disordered" evidence="2">
    <location>
        <begin position="117"/>
        <end position="140"/>
    </location>
</feature>
<keyword evidence="4" id="KW-1185">Reference proteome</keyword>
<dbReference type="OrthoDB" id="2562743at2759"/>
<comment type="caution">
    <text evidence="3">The sequence shown here is derived from an EMBL/GenBank/DDBJ whole genome shotgun (WGS) entry which is preliminary data.</text>
</comment>
<proteinExistence type="predicted"/>
<dbReference type="PANTHER" id="PTHR21974:SF2">
    <property type="entry name" value="RE15880P"/>
    <property type="match status" value="1"/>
</dbReference>
<evidence type="ECO:0000313" key="4">
    <source>
        <dbReference type="Proteomes" id="UP000033647"/>
    </source>
</evidence>
<dbReference type="Proteomes" id="UP000033647">
    <property type="component" value="Unassembled WGS sequence"/>
</dbReference>
<dbReference type="STRING" id="1047168.A0A0F4GSA9"/>
<keyword evidence="1" id="KW-0175">Coiled coil</keyword>
<evidence type="ECO:0000256" key="2">
    <source>
        <dbReference type="SAM" id="MobiDB-lite"/>
    </source>
</evidence>